<dbReference type="Proteomes" id="UP000027222">
    <property type="component" value="Unassembled WGS sequence"/>
</dbReference>
<organism evidence="2 3">
    <name type="scientific">Galerina marginata (strain CBS 339.88)</name>
    <dbReference type="NCBI Taxonomy" id="685588"/>
    <lineage>
        <taxon>Eukaryota</taxon>
        <taxon>Fungi</taxon>
        <taxon>Dikarya</taxon>
        <taxon>Basidiomycota</taxon>
        <taxon>Agaricomycotina</taxon>
        <taxon>Agaricomycetes</taxon>
        <taxon>Agaricomycetidae</taxon>
        <taxon>Agaricales</taxon>
        <taxon>Agaricineae</taxon>
        <taxon>Strophariaceae</taxon>
        <taxon>Galerina</taxon>
    </lineage>
</organism>
<feature type="region of interest" description="Disordered" evidence="1">
    <location>
        <begin position="1"/>
        <end position="166"/>
    </location>
</feature>
<proteinExistence type="predicted"/>
<name>A0A067SIL8_GALM3</name>
<feature type="compositionally biased region" description="Polar residues" evidence="1">
    <location>
        <begin position="1"/>
        <end position="20"/>
    </location>
</feature>
<evidence type="ECO:0000256" key="1">
    <source>
        <dbReference type="SAM" id="MobiDB-lite"/>
    </source>
</evidence>
<feature type="region of interest" description="Disordered" evidence="1">
    <location>
        <begin position="341"/>
        <end position="360"/>
    </location>
</feature>
<evidence type="ECO:0000313" key="3">
    <source>
        <dbReference type="Proteomes" id="UP000027222"/>
    </source>
</evidence>
<reference evidence="3" key="1">
    <citation type="journal article" date="2014" name="Proc. Natl. Acad. Sci. U.S.A.">
        <title>Extensive sampling of basidiomycete genomes demonstrates inadequacy of the white-rot/brown-rot paradigm for wood decay fungi.</title>
        <authorList>
            <person name="Riley R."/>
            <person name="Salamov A.A."/>
            <person name="Brown D.W."/>
            <person name="Nagy L.G."/>
            <person name="Floudas D."/>
            <person name="Held B.W."/>
            <person name="Levasseur A."/>
            <person name="Lombard V."/>
            <person name="Morin E."/>
            <person name="Otillar R."/>
            <person name="Lindquist E.A."/>
            <person name="Sun H."/>
            <person name="LaButti K.M."/>
            <person name="Schmutz J."/>
            <person name="Jabbour D."/>
            <person name="Luo H."/>
            <person name="Baker S.E."/>
            <person name="Pisabarro A.G."/>
            <person name="Walton J.D."/>
            <person name="Blanchette R.A."/>
            <person name="Henrissat B."/>
            <person name="Martin F."/>
            <person name="Cullen D."/>
            <person name="Hibbett D.S."/>
            <person name="Grigoriev I.V."/>
        </authorList>
    </citation>
    <scope>NUCLEOTIDE SEQUENCE [LARGE SCALE GENOMIC DNA]</scope>
    <source>
        <strain evidence="3">CBS 339.88</strain>
    </source>
</reference>
<feature type="compositionally biased region" description="Acidic residues" evidence="1">
    <location>
        <begin position="215"/>
        <end position="244"/>
    </location>
</feature>
<sequence length="623" mass="68967">MAKATKGSSEANTGPKSQNLGPRESGYVQNQDPTCDEGATDPSKLQPIVTNDEPQPPRRGRGRPKKAVTTGTPTADVVDESVPTQAPPRKRVRNDVAPAGASDDQPVSKRAKGDDADTSHLPAQRTRAPGTRKPTELTTRDPLPDRKGRNVHPAPIKGIRRTSHEALQQKIRELEEAKRRLTEMNVFEDIQDEAIGEKNPQRLPIAIRKRQRVEIEEDSDGQESFDFNDVDEMSSQSESEEPEPVQETAPKKNTLPPSDFEPKKYQNAGLRKISKPKKAEETFDPYQSGGLNDDDASSTRPVFPRTQGTRPQIRLQPAPKDLKRECCCEIVFQLVQVQQDNGEDHAGPAPAKNKPKKASCSLSIKVRQPTSSWTKWKPQAWKCVRTIHQRPTLDPGFPAFFAFYTSREPFKHFTCDAPEFLETIQATFDTSFSNVGFVLSSTDKVTVAAYKHLKSKKSKLASDVLDGVKPEAVRDYVRWALRPGRPAYYAVPIPEECQGSRKAPGYKPPEGFLESQFIAPVTKKYLNPASNSALSPALSRKNPPKGLYALIAAAVERGFLAHMKSTFVAPPQFNHDNCWGPLEDFFDNIDKVKEECWTAILQFRGVGGVDEGSVSDAGDDGPP</sequence>
<dbReference type="AlphaFoldDB" id="A0A067SIL8"/>
<evidence type="ECO:0000313" key="2">
    <source>
        <dbReference type="EMBL" id="KDR70756.1"/>
    </source>
</evidence>
<gene>
    <name evidence="2" type="ORF">GALMADRAFT_144627</name>
</gene>
<keyword evidence="3" id="KW-1185">Reference proteome</keyword>
<dbReference type="EMBL" id="KL142396">
    <property type="protein sequence ID" value="KDR70756.1"/>
    <property type="molecule type" value="Genomic_DNA"/>
</dbReference>
<protein>
    <submittedName>
        <fullName evidence="2">Uncharacterized protein</fullName>
    </submittedName>
</protein>
<accession>A0A067SIL8</accession>
<dbReference type="OrthoDB" id="3190308at2759"/>
<feature type="compositionally biased region" description="Basic and acidic residues" evidence="1">
    <location>
        <begin position="133"/>
        <end position="148"/>
    </location>
</feature>
<feature type="region of interest" description="Disordered" evidence="1">
    <location>
        <begin position="187"/>
        <end position="316"/>
    </location>
</feature>
<dbReference type="HOGENOM" id="CLU_026925_0_0_1"/>